<dbReference type="RefSeq" id="WP_013810910.1">
    <property type="nucleotide sequence ID" value="NC_015565.1"/>
</dbReference>
<feature type="transmembrane region" description="Helical" evidence="1">
    <location>
        <begin position="14"/>
        <end position="33"/>
    </location>
</feature>
<evidence type="ECO:0000259" key="2">
    <source>
        <dbReference type="Pfam" id="PF13485"/>
    </source>
</evidence>
<dbReference type="EMBL" id="CP002736">
    <property type="protein sequence ID" value="AEF95531.1"/>
    <property type="molecule type" value="Genomic_DNA"/>
</dbReference>
<dbReference type="STRING" id="868595.Desca_2714"/>
<sequence length="300" mass="34276">MPHINNQELARPSLYIPLGIVLAALVLVAVFLMKIPNFIRNGTYSLLREGLKEKAVWTTRDMETITGQHFIVRYTNGNQKDAELVLATAEQFYGPIAAKYGFSSSRKIPVIVYPSRAELNRNFGWPANESAMGVYWAGVIRVLSPTVWVPDQDPLSFQETFKKSGPMAHEFTHLVVDYVTAGNYTRWFTEGMAQYEEYKLTGFEFDEPTASLDQPLYSLSQMDRDFDNLPNQPLAYRQSYLAVRYIAEEYGEGALKSILINLARGKNMELALQSVLGMEMQQFEAKYQKWGMEKEKLHQL</sequence>
<evidence type="ECO:0000313" key="3">
    <source>
        <dbReference type="EMBL" id="AEF95531.1"/>
    </source>
</evidence>
<organism evidence="3 4">
    <name type="scientific">Desulfotomaculum nigrificans (strain DSM 14880 / VKM B-2319 / CO-1-SRB)</name>
    <name type="common">Desulfotomaculum carboxydivorans</name>
    <dbReference type="NCBI Taxonomy" id="868595"/>
    <lineage>
        <taxon>Bacteria</taxon>
        <taxon>Bacillati</taxon>
        <taxon>Bacillota</taxon>
        <taxon>Clostridia</taxon>
        <taxon>Eubacteriales</taxon>
        <taxon>Desulfotomaculaceae</taxon>
        <taxon>Desulfotomaculum</taxon>
    </lineage>
</organism>
<protein>
    <recommendedName>
        <fullName evidence="2">Peptidase MA-like domain-containing protein</fullName>
    </recommendedName>
</protein>
<evidence type="ECO:0000313" key="4">
    <source>
        <dbReference type="Proteomes" id="UP000009226"/>
    </source>
</evidence>
<name>F6B6A8_DESCC</name>
<dbReference type="InterPro" id="IPR039568">
    <property type="entry name" value="Peptidase_MA-like_dom"/>
</dbReference>
<dbReference type="eggNOG" id="COG0308">
    <property type="taxonomic scope" value="Bacteria"/>
</dbReference>
<dbReference type="Pfam" id="PF13485">
    <property type="entry name" value="Peptidase_MA_2"/>
    <property type="match status" value="1"/>
</dbReference>
<accession>F6B6A8</accession>
<dbReference type="AlphaFoldDB" id="F6B6A8"/>
<keyword evidence="4" id="KW-1185">Reference proteome</keyword>
<keyword evidence="1" id="KW-0812">Transmembrane</keyword>
<keyword evidence="1" id="KW-0472">Membrane</keyword>
<dbReference type="Proteomes" id="UP000009226">
    <property type="component" value="Chromosome"/>
</dbReference>
<keyword evidence="1" id="KW-1133">Transmembrane helix</keyword>
<feature type="domain" description="Peptidase MA-like" evidence="2">
    <location>
        <begin position="167"/>
        <end position="290"/>
    </location>
</feature>
<dbReference type="HOGENOM" id="CLU_079582_0_0_9"/>
<dbReference type="KEGG" id="dca:Desca_2714"/>
<evidence type="ECO:0000256" key="1">
    <source>
        <dbReference type="SAM" id="Phobius"/>
    </source>
</evidence>
<reference evidence="3" key="1">
    <citation type="submission" date="2011-05" db="EMBL/GenBank/DDBJ databases">
        <title>Complete sequence of Desulfotomaculum carboxydivorans CO-1-SRB.</title>
        <authorList>
            <consortium name="US DOE Joint Genome Institute"/>
            <person name="Lucas S."/>
            <person name="Han J."/>
            <person name="Lapidus A."/>
            <person name="Cheng J.-F."/>
            <person name="Goodwin L."/>
            <person name="Pitluck S."/>
            <person name="Peters L."/>
            <person name="Mikhailova N."/>
            <person name="Lu M."/>
            <person name="Han C."/>
            <person name="Tapia R."/>
            <person name="Land M."/>
            <person name="Hauser L."/>
            <person name="Kyrpides N."/>
            <person name="Ivanova N."/>
            <person name="Pagani I."/>
            <person name="Stams A."/>
            <person name="Plugge C."/>
            <person name="Muyzer G."/>
            <person name="Kuever J."/>
            <person name="Parshina S."/>
            <person name="Ivanova A."/>
            <person name="Nazina T."/>
            <person name="Woyke T."/>
        </authorList>
    </citation>
    <scope>NUCLEOTIDE SEQUENCE [LARGE SCALE GENOMIC DNA]</scope>
    <source>
        <strain evidence="3">CO-1-SRB</strain>
    </source>
</reference>
<gene>
    <name evidence="3" type="ordered locus">Desca_2714</name>
</gene>
<proteinExistence type="predicted"/>